<accession>A0A0C3DXL6</accession>
<dbReference type="PANTHER" id="PTHR36156:SF3">
    <property type="entry name" value="CUPIN 2 CONSERVED BARREL DOMAIN-CONTAINING PROTEIN"/>
    <property type="match status" value="1"/>
</dbReference>
<reference evidence="3" key="2">
    <citation type="submission" date="2015-01" db="EMBL/GenBank/DDBJ databases">
        <title>Evolutionary Origins and Diversification of the Mycorrhizal Mutualists.</title>
        <authorList>
            <consortium name="DOE Joint Genome Institute"/>
            <consortium name="Mycorrhizal Genomics Consortium"/>
            <person name="Kohler A."/>
            <person name="Kuo A."/>
            <person name="Nagy L.G."/>
            <person name="Floudas D."/>
            <person name="Copeland A."/>
            <person name="Barry K.W."/>
            <person name="Cichocki N."/>
            <person name="Veneault-Fourrey C."/>
            <person name="LaButti K."/>
            <person name="Lindquist E.A."/>
            <person name="Lipzen A."/>
            <person name="Lundell T."/>
            <person name="Morin E."/>
            <person name="Murat C."/>
            <person name="Riley R."/>
            <person name="Ohm R."/>
            <person name="Sun H."/>
            <person name="Tunlid A."/>
            <person name="Henrissat B."/>
            <person name="Grigoriev I.V."/>
            <person name="Hibbett D.S."/>
            <person name="Martin F."/>
        </authorList>
    </citation>
    <scope>NUCLEOTIDE SEQUENCE [LARGE SCALE GENOMIC DNA]</scope>
    <source>
        <strain evidence="3">Zn</strain>
    </source>
</reference>
<proteinExistence type="predicted"/>
<dbReference type="InParanoid" id="A0A0C3DXL6"/>
<dbReference type="InterPro" id="IPR014710">
    <property type="entry name" value="RmlC-like_jellyroll"/>
</dbReference>
<evidence type="ECO:0000313" key="2">
    <source>
        <dbReference type="EMBL" id="KIN06858.1"/>
    </source>
</evidence>
<dbReference type="STRING" id="913774.A0A0C3DXL6"/>
<dbReference type="Proteomes" id="UP000054321">
    <property type="component" value="Unassembled WGS sequence"/>
</dbReference>
<evidence type="ECO:0000313" key="3">
    <source>
        <dbReference type="Proteomes" id="UP000054321"/>
    </source>
</evidence>
<dbReference type="InterPro" id="IPR013096">
    <property type="entry name" value="Cupin_2"/>
</dbReference>
<evidence type="ECO:0000259" key="1">
    <source>
        <dbReference type="Pfam" id="PF07883"/>
    </source>
</evidence>
<dbReference type="SUPFAM" id="SSF51182">
    <property type="entry name" value="RmlC-like cupins"/>
    <property type="match status" value="1"/>
</dbReference>
<sequence>MTAPSGLRAFKRYITTHNEEGKAIFSNTLPPEPTWGNIGAAKVLLGYTTNSFPAKVGLDEEDVKAYDHNVKNPPGIVMSNGTVLRIVDMRPKHVSPMHRTVSLDYCCCLEGTAELVLDSGESRILKRGDVVVERATMHLWRNVSDTEWVRMLYVLTPAEPVKVGDQLLGEDYGDMDASVPKST</sequence>
<gene>
    <name evidence="2" type="ORF">OIDMADRAFT_111720</name>
</gene>
<dbReference type="PANTHER" id="PTHR36156">
    <property type="entry name" value="SLR2101 PROTEIN"/>
    <property type="match status" value="1"/>
</dbReference>
<dbReference type="AlphaFoldDB" id="A0A0C3DXL6"/>
<organism evidence="2 3">
    <name type="scientific">Oidiodendron maius (strain Zn)</name>
    <dbReference type="NCBI Taxonomy" id="913774"/>
    <lineage>
        <taxon>Eukaryota</taxon>
        <taxon>Fungi</taxon>
        <taxon>Dikarya</taxon>
        <taxon>Ascomycota</taxon>
        <taxon>Pezizomycotina</taxon>
        <taxon>Leotiomycetes</taxon>
        <taxon>Leotiomycetes incertae sedis</taxon>
        <taxon>Myxotrichaceae</taxon>
        <taxon>Oidiodendron</taxon>
    </lineage>
</organism>
<dbReference type="OrthoDB" id="5840532at2759"/>
<dbReference type="InterPro" id="IPR011051">
    <property type="entry name" value="RmlC_Cupin_sf"/>
</dbReference>
<dbReference type="Pfam" id="PF07883">
    <property type="entry name" value="Cupin_2"/>
    <property type="match status" value="1"/>
</dbReference>
<feature type="domain" description="Cupin type-2" evidence="1">
    <location>
        <begin position="86"/>
        <end position="153"/>
    </location>
</feature>
<protein>
    <recommendedName>
        <fullName evidence="1">Cupin type-2 domain-containing protein</fullName>
    </recommendedName>
</protein>
<dbReference type="CDD" id="cd02231">
    <property type="entry name" value="cupin_BLL6423-like"/>
    <property type="match status" value="1"/>
</dbReference>
<reference evidence="2 3" key="1">
    <citation type="submission" date="2014-04" db="EMBL/GenBank/DDBJ databases">
        <authorList>
            <consortium name="DOE Joint Genome Institute"/>
            <person name="Kuo A."/>
            <person name="Martino E."/>
            <person name="Perotto S."/>
            <person name="Kohler A."/>
            <person name="Nagy L.G."/>
            <person name="Floudas D."/>
            <person name="Copeland A."/>
            <person name="Barry K.W."/>
            <person name="Cichocki N."/>
            <person name="Veneault-Fourrey C."/>
            <person name="LaButti K."/>
            <person name="Lindquist E.A."/>
            <person name="Lipzen A."/>
            <person name="Lundell T."/>
            <person name="Morin E."/>
            <person name="Murat C."/>
            <person name="Sun H."/>
            <person name="Tunlid A."/>
            <person name="Henrissat B."/>
            <person name="Grigoriev I.V."/>
            <person name="Hibbett D.S."/>
            <person name="Martin F."/>
            <person name="Nordberg H.P."/>
            <person name="Cantor M.N."/>
            <person name="Hua S.X."/>
        </authorList>
    </citation>
    <scope>NUCLEOTIDE SEQUENCE [LARGE SCALE GENOMIC DNA]</scope>
    <source>
        <strain evidence="2 3">Zn</strain>
    </source>
</reference>
<name>A0A0C3DXL6_OIDMZ</name>
<keyword evidence="3" id="KW-1185">Reference proteome</keyword>
<dbReference type="EMBL" id="KN832870">
    <property type="protein sequence ID" value="KIN06858.1"/>
    <property type="molecule type" value="Genomic_DNA"/>
</dbReference>
<dbReference type="Gene3D" id="2.60.120.10">
    <property type="entry name" value="Jelly Rolls"/>
    <property type="match status" value="1"/>
</dbReference>
<dbReference type="InterPro" id="IPR047142">
    <property type="entry name" value="OryJ/VirC-like"/>
</dbReference>
<dbReference type="HOGENOM" id="CLU_096188_0_1_1"/>